<proteinExistence type="predicted"/>
<dbReference type="EMBL" id="CACVKT020001817">
    <property type="protein sequence ID" value="CAC5371880.1"/>
    <property type="molecule type" value="Genomic_DNA"/>
</dbReference>
<dbReference type="AlphaFoldDB" id="A0A6J8AR42"/>
<dbReference type="PROSITE" id="PS50053">
    <property type="entry name" value="UBIQUITIN_2"/>
    <property type="match status" value="1"/>
</dbReference>
<dbReference type="InterPro" id="IPR051324">
    <property type="entry name" value="Stress/Tellurium_Resist"/>
</dbReference>
<organism evidence="2 3">
    <name type="scientific">Mytilus coruscus</name>
    <name type="common">Sea mussel</name>
    <dbReference type="NCBI Taxonomy" id="42192"/>
    <lineage>
        <taxon>Eukaryota</taxon>
        <taxon>Metazoa</taxon>
        <taxon>Spiralia</taxon>
        <taxon>Lophotrochozoa</taxon>
        <taxon>Mollusca</taxon>
        <taxon>Bivalvia</taxon>
        <taxon>Autobranchia</taxon>
        <taxon>Pteriomorphia</taxon>
        <taxon>Mytilida</taxon>
        <taxon>Mytiloidea</taxon>
        <taxon>Mytilidae</taxon>
        <taxon>Mytilinae</taxon>
        <taxon>Mytilus</taxon>
    </lineage>
</organism>
<dbReference type="InterPro" id="IPR000626">
    <property type="entry name" value="Ubiquitin-like_dom"/>
</dbReference>
<dbReference type="Proteomes" id="UP000507470">
    <property type="component" value="Unassembled WGS sequence"/>
</dbReference>
<dbReference type="Pfam" id="PF00240">
    <property type="entry name" value="ubiquitin"/>
    <property type="match status" value="1"/>
</dbReference>
<protein>
    <recommendedName>
        <fullName evidence="1">Ubiquitin-like domain-containing protein</fullName>
    </recommendedName>
</protein>
<name>A0A6J8AR42_MYTCO</name>
<dbReference type="InterPro" id="IPR003325">
    <property type="entry name" value="TerD"/>
</dbReference>
<evidence type="ECO:0000313" key="3">
    <source>
        <dbReference type="Proteomes" id="UP000507470"/>
    </source>
</evidence>
<dbReference type="CDD" id="cd06974">
    <property type="entry name" value="TerD_like"/>
    <property type="match status" value="1"/>
</dbReference>
<dbReference type="OrthoDB" id="408003at2759"/>
<sequence length="342" mass="39230">MTCIVCNEDKLSKEFAPYNASEECDHACLTCLRCLVNEVTKNGKCAYPGCLKEININCEPMVFFRDLLANLFSEYETIYSPVVQLPGTKTYVNITGLTGNSTRVVYSPKMSVYDLQIRVYQAFGVETSKQKLLYKDTELQKYTQEKKLATFEDYEVEPNATICLVVSLYSIPEDFAHVVFDLYWGYPWKGIDYLDASCLMFCGTSFYRVCDYYDWDPHPSIEHSGDMMNDNKRKGHHKIDVFLQKIPPKVTHLFFTLSAWRSPNISKYKKPSVKFYEASRPMESLCKTSFTHANNSQAVVMCSMSRKADTWEIFESGKLSAGNARKYAPLKETIRRLISTGI</sequence>
<dbReference type="CDD" id="cd17039">
    <property type="entry name" value="Ubl_ubiquitin_like"/>
    <property type="match status" value="1"/>
</dbReference>
<dbReference type="Gene3D" id="3.10.20.90">
    <property type="entry name" value="Phosphatidylinositol 3-kinase Catalytic Subunit, Chain A, domain 1"/>
    <property type="match status" value="1"/>
</dbReference>
<dbReference type="PANTHER" id="PTHR32097:SF17">
    <property type="entry name" value="CAMP-BINDING PROTEIN 1-RELATED"/>
    <property type="match status" value="1"/>
</dbReference>
<gene>
    <name evidence="2" type="ORF">MCOR_10184</name>
</gene>
<dbReference type="PANTHER" id="PTHR32097">
    <property type="entry name" value="CAMP-BINDING PROTEIN 1-RELATED"/>
    <property type="match status" value="1"/>
</dbReference>
<dbReference type="InterPro" id="IPR029071">
    <property type="entry name" value="Ubiquitin-like_domsf"/>
</dbReference>
<reference evidence="2 3" key="1">
    <citation type="submission" date="2020-06" db="EMBL/GenBank/DDBJ databases">
        <authorList>
            <person name="Li R."/>
            <person name="Bekaert M."/>
        </authorList>
    </citation>
    <scope>NUCLEOTIDE SEQUENCE [LARGE SCALE GENOMIC DNA]</scope>
    <source>
        <strain evidence="3">wild</strain>
    </source>
</reference>
<evidence type="ECO:0000313" key="2">
    <source>
        <dbReference type="EMBL" id="CAC5371880.1"/>
    </source>
</evidence>
<evidence type="ECO:0000259" key="1">
    <source>
        <dbReference type="PROSITE" id="PS50053"/>
    </source>
</evidence>
<dbReference type="Gene3D" id="2.60.60.30">
    <property type="entry name" value="sav2460 like domains"/>
    <property type="match status" value="1"/>
</dbReference>
<keyword evidence="3" id="KW-1185">Reference proteome</keyword>
<feature type="domain" description="Ubiquitin-like" evidence="1">
    <location>
        <begin position="90"/>
        <end position="167"/>
    </location>
</feature>
<dbReference type="Pfam" id="PF02342">
    <property type="entry name" value="TerD"/>
    <property type="match status" value="1"/>
</dbReference>
<accession>A0A6J8AR42</accession>
<dbReference type="SUPFAM" id="SSF54236">
    <property type="entry name" value="Ubiquitin-like"/>
    <property type="match status" value="1"/>
</dbReference>